<dbReference type="CDD" id="cd14473">
    <property type="entry name" value="FERM_B-lobe"/>
    <property type="match status" value="1"/>
</dbReference>
<dbReference type="GO" id="GO:0008092">
    <property type="term" value="F:cytoskeletal protein binding"/>
    <property type="evidence" value="ECO:0007669"/>
    <property type="project" value="InterPro"/>
</dbReference>
<proteinExistence type="predicted"/>
<evidence type="ECO:0000313" key="3">
    <source>
        <dbReference type="Proteomes" id="UP001174909"/>
    </source>
</evidence>
<dbReference type="PROSITE" id="PS50057">
    <property type="entry name" value="FERM_3"/>
    <property type="match status" value="1"/>
</dbReference>
<dbReference type="Pfam" id="PF00373">
    <property type="entry name" value="FERM_M"/>
    <property type="match status" value="1"/>
</dbReference>
<dbReference type="InterPro" id="IPR014847">
    <property type="entry name" value="FA"/>
</dbReference>
<reference evidence="2" key="1">
    <citation type="submission" date="2023-03" db="EMBL/GenBank/DDBJ databases">
        <authorList>
            <person name="Steffen K."/>
            <person name="Cardenas P."/>
        </authorList>
    </citation>
    <scope>NUCLEOTIDE SEQUENCE</scope>
</reference>
<dbReference type="FunFam" id="3.10.20.90:FF:000024">
    <property type="entry name" value="Erythrocyte membrane protein band 4.1-like 5"/>
    <property type="match status" value="1"/>
</dbReference>
<name>A0AA35X3L1_GEOBA</name>
<dbReference type="PRINTS" id="PR00661">
    <property type="entry name" value="ERMFAMILY"/>
</dbReference>
<dbReference type="Gene3D" id="1.20.80.10">
    <property type="match status" value="1"/>
</dbReference>
<dbReference type="GO" id="GO:0031032">
    <property type="term" value="P:actomyosin structure organization"/>
    <property type="evidence" value="ECO:0007669"/>
    <property type="project" value="TreeGrafter"/>
</dbReference>
<dbReference type="Gene3D" id="3.10.20.90">
    <property type="entry name" value="Phosphatidylinositol 3-kinase Catalytic Subunit, Chain A, domain 1"/>
    <property type="match status" value="1"/>
</dbReference>
<dbReference type="PANTHER" id="PTHR23280">
    <property type="entry name" value="4.1 G PROTEIN"/>
    <property type="match status" value="1"/>
</dbReference>
<evidence type="ECO:0000259" key="1">
    <source>
        <dbReference type="PROSITE" id="PS50057"/>
    </source>
</evidence>
<dbReference type="InterPro" id="IPR011993">
    <property type="entry name" value="PH-like_dom_sf"/>
</dbReference>
<dbReference type="SUPFAM" id="SSF50729">
    <property type="entry name" value="PH domain-like"/>
    <property type="match status" value="1"/>
</dbReference>
<gene>
    <name evidence="2" type="ORF">GBAR_LOCUS20495</name>
</gene>
<dbReference type="PANTHER" id="PTHR23280:SF21">
    <property type="entry name" value="PROTEIN 4.1 HOMOLOG"/>
    <property type="match status" value="1"/>
</dbReference>
<dbReference type="Proteomes" id="UP001174909">
    <property type="component" value="Unassembled WGS sequence"/>
</dbReference>
<dbReference type="InterPro" id="IPR000798">
    <property type="entry name" value="Ez/rad/moesin-like"/>
</dbReference>
<keyword evidence="3" id="KW-1185">Reference proteome</keyword>
<feature type="domain" description="FERM" evidence="1">
    <location>
        <begin position="5"/>
        <end position="329"/>
    </location>
</feature>
<dbReference type="InterPro" id="IPR000299">
    <property type="entry name" value="FERM_domain"/>
</dbReference>
<comment type="caution">
    <text evidence="2">The sequence shown here is derived from an EMBL/GenBank/DDBJ whole genome shotgun (WGS) entry which is preliminary data.</text>
</comment>
<dbReference type="AlphaFoldDB" id="A0AA35X3L1"/>
<accession>A0AA35X3L1</accession>
<dbReference type="InterPro" id="IPR019748">
    <property type="entry name" value="FERM_central"/>
</dbReference>
<dbReference type="SMART" id="SM00295">
    <property type="entry name" value="B41"/>
    <property type="match status" value="1"/>
</dbReference>
<dbReference type="InterPro" id="IPR029071">
    <property type="entry name" value="Ubiquitin-like_domsf"/>
</dbReference>
<dbReference type="InterPro" id="IPR018979">
    <property type="entry name" value="FERM_N"/>
</dbReference>
<dbReference type="Gene3D" id="2.30.29.30">
    <property type="entry name" value="Pleckstrin-homology domain (PH domain)/Phosphotyrosine-binding domain (PTB)"/>
    <property type="match status" value="1"/>
</dbReference>
<dbReference type="SMART" id="SM01196">
    <property type="entry name" value="FERM_C"/>
    <property type="match status" value="1"/>
</dbReference>
<dbReference type="InterPro" id="IPR018980">
    <property type="entry name" value="FERM_PH-like_C"/>
</dbReference>
<dbReference type="Pfam" id="PF09380">
    <property type="entry name" value="FERM_C"/>
    <property type="match status" value="1"/>
</dbReference>
<dbReference type="SUPFAM" id="SSF47031">
    <property type="entry name" value="Second domain of FERM"/>
    <property type="match status" value="1"/>
</dbReference>
<dbReference type="SMART" id="SM01195">
    <property type="entry name" value="FA"/>
    <property type="match status" value="1"/>
</dbReference>
<dbReference type="PRINTS" id="PR00935">
    <property type="entry name" value="BAND41"/>
</dbReference>
<organism evidence="2 3">
    <name type="scientific">Geodia barretti</name>
    <name type="common">Barrett's horny sponge</name>
    <dbReference type="NCBI Taxonomy" id="519541"/>
    <lineage>
        <taxon>Eukaryota</taxon>
        <taxon>Metazoa</taxon>
        <taxon>Porifera</taxon>
        <taxon>Demospongiae</taxon>
        <taxon>Heteroscleromorpha</taxon>
        <taxon>Tetractinellida</taxon>
        <taxon>Astrophorina</taxon>
        <taxon>Geodiidae</taxon>
        <taxon>Geodia</taxon>
    </lineage>
</organism>
<dbReference type="InterPro" id="IPR019749">
    <property type="entry name" value="Band_41_domain"/>
</dbReference>
<evidence type="ECO:0000313" key="2">
    <source>
        <dbReference type="EMBL" id="CAI8036597.1"/>
    </source>
</evidence>
<sequence length="329" mass="38144">MAKIITCQVQVLDGSNINIDVNTKATGEILLEEVYKHLGLEETDYFGLQFIDKKQNVHWLDPYKVIKKQVGKGSYSFRFRVKLYPISPIYLFEEGTRYFLALQIKEDLVNEKLYCSEDTKAMLTSYVVQGEFGDYDPAEHGTDYLDDFPLLENRDPEFKTKVTELHIQHRRALPAECDKKFLAIACKLDRYGMDFHLIADVSNVDLVRGGVVSRVRIAAVNFKGKQLLLEMMPPPNQPFTETIVMNCRTKVACKTLWKSCVEHHSFFRSVKTDITRRPSAVSLLRRGSTFRYSGRTQYKLLQEGTSMRKRKSKRFERLSSRNKITRKTL</sequence>
<dbReference type="Pfam" id="PF08736">
    <property type="entry name" value="FA"/>
    <property type="match status" value="1"/>
</dbReference>
<dbReference type="EMBL" id="CASHTH010002882">
    <property type="protein sequence ID" value="CAI8036597.1"/>
    <property type="molecule type" value="Genomic_DNA"/>
</dbReference>
<dbReference type="GO" id="GO:0005856">
    <property type="term" value="C:cytoskeleton"/>
    <property type="evidence" value="ECO:0007669"/>
    <property type="project" value="TreeGrafter"/>
</dbReference>
<dbReference type="SUPFAM" id="SSF54236">
    <property type="entry name" value="Ubiquitin-like"/>
    <property type="match status" value="1"/>
</dbReference>
<dbReference type="InterPro" id="IPR014352">
    <property type="entry name" value="FERM/acyl-CoA-bd_prot_sf"/>
</dbReference>
<dbReference type="InterPro" id="IPR035963">
    <property type="entry name" value="FERM_2"/>
</dbReference>
<protein>
    <submittedName>
        <fullName evidence="2">Band 4.1-like protein 3</fullName>
    </submittedName>
</protein>
<dbReference type="Pfam" id="PF09379">
    <property type="entry name" value="FERM_N"/>
    <property type="match status" value="1"/>
</dbReference>